<accession>A0ABP9Z784</accession>
<proteinExistence type="predicted"/>
<sequence>MREVSNNYFTARTDITIICSEGVEFGCGEGKGSENLQEAVASSLAVECRYKRVSNVWDTCSRNDLRIDYARIL</sequence>
<gene>
    <name evidence="1" type="ORF">MFLAVUS_008494</name>
</gene>
<keyword evidence="2" id="KW-1185">Reference proteome</keyword>
<comment type="caution">
    <text evidence="1">The sequence shown here is derived from an EMBL/GenBank/DDBJ whole genome shotgun (WGS) entry which is preliminary data.</text>
</comment>
<organism evidence="1 2">
    <name type="scientific">Mucor flavus</name>
    <dbReference type="NCBI Taxonomy" id="439312"/>
    <lineage>
        <taxon>Eukaryota</taxon>
        <taxon>Fungi</taxon>
        <taxon>Fungi incertae sedis</taxon>
        <taxon>Mucoromycota</taxon>
        <taxon>Mucoromycotina</taxon>
        <taxon>Mucoromycetes</taxon>
        <taxon>Mucorales</taxon>
        <taxon>Mucorineae</taxon>
        <taxon>Mucoraceae</taxon>
        <taxon>Mucor</taxon>
    </lineage>
</organism>
<evidence type="ECO:0000313" key="1">
    <source>
        <dbReference type="EMBL" id="GAA5814990.1"/>
    </source>
</evidence>
<protein>
    <submittedName>
        <fullName evidence="1">Uncharacterized protein</fullName>
    </submittedName>
</protein>
<reference evidence="1 2" key="1">
    <citation type="submission" date="2024-04" db="EMBL/GenBank/DDBJ databases">
        <title>genome sequences of Mucor flavus KT1a and Helicostylum pulchrum KT1b strains isolated from the surface of a dry-aged beef.</title>
        <authorList>
            <person name="Toyotome T."/>
            <person name="Hosono M."/>
            <person name="Torimaru M."/>
            <person name="Fukuda K."/>
            <person name="Mikami N."/>
        </authorList>
    </citation>
    <scope>NUCLEOTIDE SEQUENCE [LARGE SCALE GENOMIC DNA]</scope>
    <source>
        <strain evidence="1 2">KT1a</strain>
    </source>
</reference>
<evidence type="ECO:0000313" key="2">
    <source>
        <dbReference type="Proteomes" id="UP001473302"/>
    </source>
</evidence>
<name>A0ABP9Z784_9FUNG</name>
<dbReference type="EMBL" id="BAABUK010000023">
    <property type="protein sequence ID" value="GAA5814990.1"/>
    <property type="molecule type" value="Genomic_DNA"/>
</dbReference>
<dbReference type="Proteomes" id="UP001473302">
    <property type="component" value="Unassembled WGS sequence"/>
</dbReference>